<evidence type="ECO:0000313" key="2">
    <source>
        <dbReference type="EMBL" id="MBZ0159100.1"/>
    </source>
</evidence>
<organism evidence="2 3">
    <name type="scientific">Candidatus Methylomirabilis tolerans</name>
    <dbReference type="NCBI Taxonomy" id="3123416"/>
    <lineage>
        <taxon>Bacteria</taxon>
        <taxon>Candidatus Methylomirabilota</taxon>
        <taxon>Candidatus Methylomirabilia</taxon>
        <taxon>Candidatus Methylomirabilales</taxon>
        <taxon>Candidatus Methylomirabilaceae</taxon>
        <taxon>Candidatus Methylomirabilis</taxon>
    </lineage>
</organism>
<proteinExistence type="predicted"/>
<feature type="compositionally biased region" description="Acidic residues" evidence="1">
    <location>
        <begin position="322"/>
        <end position="340"/>
    </location>
</feature>
<reference evidence="2 3" key="1">
    <citation type="journal article" date="2021" name="bioRxiv">
        <title>Unraveling nitrogen, sulfur and carbon metabolic pathways and microbial community transcriptional responses to substrate deprivation and toxicity stresses in a bioreactor mimicking anoxic brackish coastal sediment conditions.</title>
        <authorList>
            <person name="Martins P.D."/>
            <person name="Echeveste M.J."/>
            <person name="Arshad A."/>
            <person name="Kurth J."/>
            <person name="Ouboter H."/>
            <person name="Jetten M.S.M."/>
            <person name="Welte C.U."/>
        </authorList>
    </citation>
    <scope>NUCLEOTIDE SEQUENCE [LARGE SCALE GENOMIC DNA]</scope>
    <source>
        <strain evidence="2">MAG_38</strain>
    </source>
</reference>
<dbReference type="Proteomes" id="UP001197609">
    <property type="component" value="Unassembled WGS sequence"/>
</dbReference>
<gene>
    <name evidence="2" type="ORF">K8G79_02980</name>
</gene>
<feature type="region of interest" description="Disordered" evidence="1">
    <location>
        <begin position="322"/>
        <end position="341"/>
    </location>
</feature>
<evidence type="ECO:0000313" key="3">
    <source>
        <dbReference type="Proteomes" id="UP001197609"/>
    </source>
</evidence>
<dbReference type="EMBL" id="JAIOIU010000033">
    <property type="protein sequence ID" value="MBZ0159100.1"/>
    <property type="molecule type" value="Genomic_DNA"/>
</dbReference>
<name>A0AAJ1AI49_9BACT</name>
<sequence length="492" mass="52705">MAALRYVAVVGSRSLPSSWEPRVASVTHSLLGRGFGIGSGGAVGADLFALRTVVDAGGGGCGSSVVHLPGDNSLAPRDCRPSLVRFAALGGSVVSGSLIRGASRDVAVTALKSRTAALVESAAGVVAFLHGPSWGTRFTLRCALARGLRVVAFVCGGGAVLPAFVGGRWVPLRCSSDAWVGGFRWVPDPESPSPLKSLPEIVRIPAEGGCPIHESFVHVASLSQSDRLWFERCEVVGDTIVAPHPNESDGRPAFLAVPALRKRFGCDAATAMELGELFLALDADERVVAHYVAEAREWGTDTVRSGLFRLVVQLAMLEQADDPMDDADPYQEEDEAEDETSALSSVAYHVVGHLGHEPEVTPWLETQPAWFRDLIGRIDACPSLPALAELGRDVYGMSLTHDQAGAVWTRYSLRKDELHRGLRLSTQAATLLRRITWAGEQTLPRIGTELYRCQRNGLGSLPSHEWAVLWGAYQSRKTTLDPAVAQPETPVP</sequence>
<comment type="caution">
    <text evidence="2">The sequence shown here is derived from an EMBL/GenBank/DDBJ whole genome shotgun (WGS) entry which is preliminary data.</text>
</comment>
<dbReference type="AlphaFoldDB" id="A0AAJ1AI49"/>
<accession>A0AAJ1AI49</accession>
<dbReference type="Gene3D" id="3.40.50.450">
    <property type="match status" value="1"/>
</dbReference>
<protein>
    <submittedName>
        <fullName evidence="2">Uncharacterized protein</fullName>
    </submittedName>
</protein>
<dbReference type="SUPFAM" id="SSF102405">
    <property type="entry name" value="MCP/YpsA-like"/>
    <property type="match status" value="1"/>
</dbReference>
<evidence type="ECO:0000256" key="1">
    <source>
        <dbReference type="SAM" id="MobiDB-lite"/>
    </source>
</evidence>